<organism evidence="3 4">
    <name type="scientific">Actinacidiphila oryziradicis</name>
    <dbReference type="NCBI Taxonomy" id="2571141"/>
    <lineage>
        <taxon>Bacteria</taxon>
        <taxon>Bacillati</taxon>
        <taxon>Actinomycetota</taxon>
        <taxon>Actinomycetes</taxon>
        <taxon>Kitasatosporales</taxon>
        <taxon>Streptomycetaceae</taxon>
        <taxon>Actinacidiphila</taxon>
    </lineage>
</organism>
<protein>
    <recommendedName>
        <fullName evidence="2">Bacterial toxin 44 domain-containing protein</fullName>
    </recommendedName>
</protein>
<keyword evidence="4" id="KW-1185">Reference proteome</keyword>
<gene>
    <name evidence="3" type="ORF">FCI23_38855</name>
</gene>
<evidence type="ECO:0000259" key="2">
    <source>
        <dbReference type="Pfam" id="PF15607"/>
    </source>
</evidence>
<feature type="compositionally biased region" description="Polar residues" evidence="1">
    <location>
        <begin position="145"/>
        <end position="155"/>
    </location>
</feature>
<dbReference type="InterPro" id="IPR028946">
    <property type="entry name" value="Ntox44"/>
</dbReference>
<feature type="domain" description="Bacterial toxin 44" evidence="2">
    <location>
        <begin position="55"/>
        <end position="89"/>
    </location>
</feature>
<dbReference type="Pfam" id="PF15607">
    <property type="entry name" value="Ntox44"/>
    <property type="match status" value="1"/>
</dbReference>
<evidence type="ECO:0000313" key="4">
    <source>
        <dbReference type="Proteomes" id="UP000305778"/>
    </source>
</evidence>
<dbReference type="EMBL" id="SUMC01000064">
    <property type="protein sequence ID" value="TKA02112.1"/>
    <property type="molecule type" value="Genomic_DNA"/>
</dbReference>
<comment type="caution">
    <text evidence="3">The sequence shown here is derived from an EMBL/GenBank/DDBJ whole genome shotgun (WGS) entry which is preliminary data.</text>
</comment>
<name>A0A4U0S048_9ACTN</name>
<sequence length="171" mass="18542">MFRGDPVWVRLGLRDSDHAASARRRGSGRHEPSCRACRASRARSPATRGSTRTRTCSYYNIWANISYGYVGQAAGFSAGDLQHGAELNAWAAQTNTPGNWIGRQIGIDLYAHYKPDRLTPQAIDDEINAHLSQLAAYSEYQSYPSSLTAPPSGSDWQGGDLPNSPIGLSSG</sequence>
<accession>A0A4U0S048</accession>
<reference evidence="3 4" key="1">
    <citation type="submission" date="2019-04" db="EMBL/GenBank/DDBJ databases">
        <title>Streptomyces oryziradicis sp. nov., a novel actinomycete isolated from rhizosphere soil of rice (Oryza sativa L.).</title>
        <authorList>
            <person name="Li C."/>
        </authorList>
    </citation>
    <scope>NUCLEOTIDE SEQUENCE [LARGE SCALE GENOMIC DNA]</scope>
    <source>
        <strain evidence="3 4">NEAU-C40</strain>
    </source>
</reference>
<evidence type="ECO:0000313" key="3">
    <source>
        <dbReference type="EMBL" id="TKA02112.1"/>
    </source>
</evidence>
<dbReference type="AlphaFoldDB" id="A0A4U0S048"/>
<dbReference type="OrthoDB" id="3543532at2"/>
<proteinExistence type="predicted"/>
<feature type="region of interest" description="Disordered" evidence="1">
    <location>
        <begin position="145"/>
        <end position="171"/>
    </location>
</feature>
<dbReference type="Proteomes" id="UP000305778">
    <property type="component" value="Unassembled WGS sequence"/>
</dbReference>
<evidence type="ECO:0000256" key="1">
    <source>
        <dbReference type="SAM" id="MobiDB-lite"/>
    </source>
</evidence>